<evidence type="ECO:0000256" key="11">
    <source>
        <dbReference type="SAM" id="Phobius"/>
    </source>
</evidence>
<dbReference type="InterPro" id="IPR036890">
    <property type="entry name" value="HATPase_C_sf"/>
</dbReference>
<evidence type="ECO:0000259" key="13">
    <source>
        <dbReference type="PROSITE" id="PS50885"/>
    </source>
</evidence>
<proteinExistence type="predicted"/>
<dbReference type="InterPro" id="IPR050428">
    <property type="entry name" value="TCS_sensor_his_kinase"/>
</dbReference>
<dbReference type="FunFam" id="3.30.565.10:FF:000006">
    <property type="entry name" value="Sensor histidine kinase WalK"/>
    <property type="match status" value="1"/>
</dbReference>
<evidence type="ECO:0000256" key="9">
    <source>
        <dbReference type="ARBA" id="ARBA00023012"/>
    </source>
</evidence>
<dbReference type="Gene3D" id="3.30.565.10">
    <property type="entry name" value="Histidine kinase-like ATPase, C-terminal domain"/>
    <property type="match status" value="1"/>
</dbReference>
<evidence type="ECO:0000256" key="4">
    <source>
        <dbReference type="ARBA" id="ARBA00022553"/>
    </source>
</evidence>
<keyword evidence="7 14" id="KW-0418">Kinase</keyword>
<dbReference type="SMART" id="SM00388">
    <property type="entry name" value="HisKA"/>
    <property type="match status" value="1"/>
</dbReference>
<dbReference type="InterPro" id="IPR036097">
    <property type="entry name" value="HisK_dim/P_sf"/>
</dbReference>
<feature type="domain" description="HAMP" evidence="13">
    <location>
        <begin position="174"/>
        <end position="228"/>
    </location>
</feature>
<evidence type="ECO:0000313" key="15">
    <source>
        <dbReference type="Proteomes" id="UP000823927"/>
    </source>
</evidence>
<sequence length="456" mass="50925">MRRLSLKMKLTLLYTVLMTAVVCGILVLLFSLGNRQILSSVQNQLRESVYGASGEIDWEDGRLEFDSDLDDLENGVYLSVYGEDGTWLYGRIPSGFPDTTPLNDGSLRTVSGNGQDYSVFDLYTSIKDYGNVYIRGIVSVSAAEEGVYVIQNMALIFLPLLVIVTAVLGYFMTRRTLRPVSRMTAAVQQIRREKDLSKRIGLGRGSDEIYRLGQTFDALLEQIEDGFKREQQFTSDVSHELRTPVAAMMLQCETLLQDDSLSPRSKEGVEFLYQKVRYLSSMISQLLLLSRADQGRQKVMMELVDFSELMEMTAMEAEEMAQEKSIRVSVRIAPGLYVKGDETLLIRMVMNLIENGINYGREGGHLDISLEQDADRIRGSIADDGIGISQEDLPHIWERFYQADSARSKTSSSGLGLSMVAWIIQAHHGQIQAQSALGQGTVFSFCLPAAAPHQNC</sequence>
<dbReference type="SUPFAM" id="SSF47384">
    <property type="entry name" value="Homodimeric domain of signal transducing histidine kinase"/>
    <property type="match status" value="1"/>
</dbReference>
<dbReference type="Gene3D" id="1.10.287.130">
    <property type="match status" value="1"/>
</dbReference>
<evidence type="ECO:0000256" key="3">
    <source>
        <dbReference type="ARBA" id="ARBA00012438"/>
    </source>
</evidence>
<feature type="domain" description="Histidine kinase" evidence="12">
    <location>
        <begin position="236"/>
        <end position="451"/>
    </location>
</feature>
<feature type="transmembrane region" description="Helical" evidence="11">
    <location>
        <begin position="12"/>
        <end position="32"/>
    </location>
</feature>
<dbReference type="CDD" id="cd00082">
    <property type="entry name" value="HisKA"/>
    <property type="match status" value="1"/>
</dbReference>
<evidence type="ECO:0000256" key="7">
    <source>
        <dbReference type="ARBA" id="ARBA00022777"/>
    </source>
</evidence>
<dbReference type="Gene3D" id="6.10.340.10">
    <property type="match status" value="1"/>
</dbReference>
<dbReference type="InterPro" id="IPR004358">
    <property type="entry name" value="Sig_transdc_His_kin-like_C"/>
</dbReference>
<dbReference type="InterPro" id="IPR003661">
    <property type="entry name" value="HisK_dim/P_dom"/>
</dbReference>
<dbReference type="Pfam" id="PF00672">
    <property type="entry name" value="HAMP"/>
    <property type="match status" value="1"/>
</dbReference>
<reference evidence="14" key="2">
    <citation type="journal article" date="2021" name="PeerJ">
        <title>Extensive microbial diversity within the chicken gut microbiome revealed by metagenomics and culture.</title>
        <authorList>
            <person name="Gilroy R."/>
            <person name="Ravi A."/>
            <person name="Getino M."/>
            <person name="Pursley I."/>
            <person name="Horton D.L."/>
            <person name="Alikhan N.F."/>
            <person name="Baker D."/>
            <person name="Gharbi K."/>
            <person name="Hall N."/>
            <person name="Watson M."/>
            <person name="Adriaenssens E.M."/>
            <person name="Foster-Nyarko E."/>
            <person name="Jarju S."/>
            <person name="Secka A."/>
            <person name="Antonio M."/>
            <person name="Oren A."/>
            <person name="Chaudhuri R.R."/>
            <person name="La Ragione R."/>
            <person name="Hildebrand F."/>
            <person name="Pallen M.J."/>
        </authorList>
    </citation>
    <scope>NUCLEOTIDE SEQUENCE</scope>
    <source>
        <strain evidence="14">CHK178-757</strain>
    </source>
</reference>
<dbReference type="CDD" id="cd00075">
    <property type="entry name" value="HATPase"/>
    <property type="match status" value="1"/>
</dbReference>
<dbReference type="Proteomes" id="UP000823927">
    <property type="component" value="Unassembled WGS sequence"/>
</dbReference>
<dbReference type="PANTHER" id="PTHR45436">
    <property type="entry name" value="SENSOR HISTIDINE KINASE YKOH"/>
    <property type="match status" value="1"/>
</dbReference>
<dbReference type="PROSITE" id="PS50109">
    <property type="entry name" value="HIS_KIN"/>
    <property type="match status" value="1"/>
</dbReference>
<accession>A0A9D1F210</accession>
<evidence type="ECO:0000259" key="12">
    <source>
        <dbReference type="PROSITE" id="PS50109"/>
    </source>
</evidence>
<dbReference type="EC" id="2.7.13.3" evidence="3"/>
<dbReference type="PANTHER" id="PTHR45436:SF5">
    <property type="entry name" value="SENSOR HISTIDINE KINASE TRCS"/>
    <property type="match status" value="1"/>
</dbReference>
<reference evidence="14" key="1">
    <citation type="submission" date="2020-10" db="EMBL/GenBank/DDBJ databases">
        <authorList>
            <person name="Gilroy R."/>
        </authorList>
    </citation>
    <scope>NUCLEOTIDE SEQUENCE</scope>
    <source>
        <strain evidence="14">CHK178-757</strain>
    </source>
</reference>
<keyword evidence="5" id="KW-0808">Transferase</keyword>
<feature type="transmembrane region" description="Helical" evidence="11">
    <location>
        <begin position="153"/>
        <end position="173"/>
    </location>
</feature>
<dbReference type="Pfam" id="PF02518">
    <property type="entry name" value="HATPase_c"/>
    <property type="match status" value="1"/>
</dbReference>
<dbReference type="InterPro" id="IPR003660">
    <property type="entry name" value="HAMP_dom"/>
</dbReference>
<dbReference type="SUPFAM" id="SSF158472">
    <property type="entry name" value="HAMP domain-like"/>
    <property type="match status" value="1"/>
</dbReference>
<gene>
    <name evidence="14" type="ORF">IAB46_01220</name>
</gene>
<dbReference type="PRINTS" id="PR00344">
    <property type="entry name" value="BCTRLSENSOR"/>
</dbReference>
<comment type="catalytic activity">
    <reaction evidence="1">
        <text>ATP + protein L-histidine = ADP + protein N-phospho-L-histidine.</text>
        <dbReference type="EC" id="2.7.13.3"/>
    </reaction>
</comment>
<dbReference type="AlphaFoldDB" id="A0A9D1F210"/>
<dbReference type="SMART" id="SM00304">
    <property type="entry name" value="HAMP"/>
    <property type="match status" value="1"/>
</dbReference>
<dbReference type="GO" id="GO:0000155">
    <property type="term" value="F:phosphorelay sensor kinase activity"/>
    <property type="evidence" value="ECO:0007669"/>
    <property type="project" value="InterPro"/>
</dbReference>
<evidence type="ECO:0000256" key="6">
    <source>
        <dbReference type="ARBA" id="ARBA00022692"/>
    </source>
</evidence>
<keyword evidence="10 11" id="KW-0472">Membrane</keyword>
<evidence type="ECO:0000256" key="5">
    <source>
        <dbReference type="ARBA" id="ARBA00022679"/>
    </source>
</evidence>
<keyword evidence="6 11" id="KW-0812">Transmembrane</keyword>
<evidence type="ECO:0000256" key="1">
    <source>
        <dbReference type="ARBA" id="ARBA00000085"/>
    </source>
</evidence>
<name>A0A9D1F210_9FIRM</name>
<keyword evidence="9" id="KW-0902">Two-component regulatory system</keyword>
<organism evidence="14 15">
    <name type="scientific">Candidatus Scybalocola faecigallinarum</name>
    <dbReference type="NCBI Taxonomy" id="2840941"/>
    <lineage>
        <taxon>Bacteria</taxon>
        <taxon>Bacillati</taxon>
        <taxon>Bacillota</taxon>
        <taxon>Clostridia</taxon>
        <taxon>Lachnospirales</taxon>
        <taxon>Lachnospiraceae</taxon>
        <taxon>Lachnospiraceae incertae sedis</taxon>
        <taxon>Candidatus Scybalocola (ex Gilroy et al. 2021)</taxon>
    </lineage>
</organism>
<dbReference type="PROSITE" id="PS50885">
    <property type="entry name" value="HAMP"/>
    <property type="match status" value="1"/>
</dbReference>
<dbReference type="SUPFAM" id="SSF55874">
    <property type="entry name" value="ATPase domain of HSP90 chaperone/DNA topoisomerase II/histidine kinase"/>
    <property type="match status" value="1"/>
</dbReference>
<protein>
    <recommendedName>
        <fullName evidence="3">histidine kinase</fullName>
        <ecNumber evidence="3">2.7.13.3</ecNumber>
    </recommendedName>
</protein>
<keyword evidence="8 11" id="KW-1133">Transmembrane helix</keyword>
<dbReference type="EMBL" id="DVIT01000005">
    <property type="protein sequence ID" value="HIS46178.1"/>
    <property type="molecule type" value="Genomic_DNA"/>
</dbReference>
<dbReference type="InterPro" id="IPR005467">
    <property type="entry name" value="His_kinase_dom"/>
</dbReference>
<dbReference type="SMART" id="SM00387">
    <property type="entry name" value="HATPase_c"/>
    <property type="match status" value="1"/>
</dbReference>
<dbReference type="Pfam" id="PF00512">
    <property type="entry name" value="HisKA"/>
    <property type="match status" value="1"/>
</dbReference>
<evidence type="ECO:0000313" key="14">
    <source>
        <dbReference type="EMBL" id="HIS46178.1"/>
    </source>
</evidence>
<comment type="caution">
    <text evidence="14">The sequence shown here is derived from an EMBL/GenBank/DDBJ whole genome shotgun (WGS) entry which is preliminary data.</text>
</comment>
<keyword evidence="4" id="KW-0597">Phosphoprotein</keyword>
<dbReference type="GO" id="GO:0005886">
    <property type="term" value="C:plasma membrane"/>
    <property type="evidence" value="ECO:0007669"/>
    <property type="project" value="TreeGrafter"/>
</dbReference>
<dbReference type="InterPro" id="IPR003594">
    <property type="entry name" value="HATPase_dom"/>
</dbReference>
<evidence type="ECO:0000256" key="10">
    <source>
        <dbReference type="ARBA" id="ARBA00023136"/>
    </source>
</evidence>
<dbReference type="CDD" id="cd06225">
    <property type="entry name" value="HAMP"/>
    <property type="match status" value="1"/>
</dbReference>
<comment type="subcellular location">
    <subcellularLocation>
        <location evidence="2">Membrane</location>
    </subcellularLocation>
</comment>
<evidence type="ECO:0000256" key="8">
    <source>
        <dbReference type="ARBA" id="ARBA00022989"/>
    </source>
</evidence>
<evidence type="ECO:0000256" key="2">
    <source>
        <dbReference type="ARBA" id="ARBA00004370"/>
    </source>
</evidence>